<evidence type="ECO:0000313" key="2">
    <source>
        <dbReference type="EMBL" id="KAG0142250.1"/>
    </source>
</evidence>
<dbReference type="EMBL" id="MU167355">
    <property type="protein sequence ID" value="KAG0142250.1"/>
    <property type="molecule type" value="Genomic_DNA"/>
</dbReference>
<gene>
    <name evidence="2" type="ORF">CROQUDRAFT_50580</name>
</gene>
<evidence type="ECO:0008006" key="4">
    <source>
        <dbReference type="Google" id="ProtNLM"/>
    </source>
</evidence>
<dbReference type="AlphaFoldDB" id="A0A9P6NEH6"/>
<accession>A0A9P6NEH6</accession>
<feature type="compositionally biased region" description="Low complexity" evidence="1">
    <location>
        <begin position="1"/>
        <end position="13"/>
    </location>
</feature>
<keyword evidence="3" id="KW-1185">Reference proteome</keyword>
<dbReference type="Proteomes" id="UP000886653">
    <property type="component" value="Unassembled WGS sequence"/>
</dbReference>
<organism evidence="2 3">
    <name type="scientific">Cronartium quercuum f. sp. fusiforme G11</name>
    <dbReference type="NCBI Taxonomy" id="708437"/>
    <lineage>
        <taxon>Eukaryota</taxon>
        <taxon>Fungi</taxon>
        <taxon>Dikarya</taxon>
        <taxon>Basidiomycota</taxon>
        <taxon>Pucciniomycotina</taxon>
        <taxon>Pucciniomycetes</taxon>
        <taxon>Pucciniales</taxon>
        <taxon>Coleosporiaceae</taxon>
        <taxon>Cronartium</taxon>
    </lineage>
</organism>
<comment type="caution">
    <text evidence="2">The sequence shown here is derived from an EMBL/GenBank/DDBJ whole genome shotgun (WGS) entry which is preliminary data.</text>
</comment>
<feature type="region of interest" description="Disordered" evidence="1">
    <location>
        <begin position="1"/>
        <end position="20"/>
    </location>
</feature>
<dbReference type="OrthoDB" id="47375at2759"/>
<proteinExistence type="predicted"/>
<sequence>MNLQLNSTTQSHHQQSHLHLPRPRLKNLKRAYPALLSLPILYFLYQSHLFRLPIPSIFWTVHTPTLLSTSYRHQLEQATSPDFIRNHSQTLSFDHIYVLSLPTSHHRRERILKLARALELSITFVDALDKHSGIIRWIASQVEHIRSRKRPLLAKLLGKPLTQVGGMKVGSDWLIRDRHTVLGNELRLPSLDIDWVQQLYLQDSDPTSLDAPHSDISARLHDPLEPIPARQLSEGALSVWYGHTKVIRQMLENGDQSALVLEDDVDLEWDIATLWASALRRLPKQPGSEWEMVYLGHCWGRESSNPQYGHPNLHRSSEPRCLHAYALSKFGAQKTLGYLSDPWTAFQTAIDIAMPTLIRSGALTQSFSIEPAWVVQAKGEFGSDVQRNGKGSAWAGFLIDSAWDRIKRAEGKLEDEQEWVEPNGVKLDPATVYREPLVESDHVDSH</sequence>
<reference evidence="2" key="1">
    <citation type="submission" date="2013-11" db="EMBL/GenBank/DDBJ databases">
        <title>Genome sequence of the fusiform rust pathogen reveals effectors for host alternation and coevolution with pine.</title>
        <authorList>
            <consortium name="DOE Joint Genome Institute"/>
            <person name="Smith K."/>
            <person name="Pendleton A."/>
            <person name="Kubisiak T."/>
            <person name="Anderson C."/>
            <person name="Salamov A."/>
            <person name="Aerts A."/>
            <person name="Riley R."/>
            <person name="Clum A."/>
            <person name="Lindquist E."/>
            <person name="Ence D."/>
            <person name="Campbell M."/>
            <person name="Kronenberg Z."/>
            <person name="Feau N."/>
            <person name="Dhillon B."/>
            <person name="Hamelin R."/>
            <person name="Burleigh J."/>
            <person name="Smith J."/>
            <person name="Yandell M."/>
            <person name="Nelson C."/>
            <person name="Grigoriev I."/>
            <person name="Davis J."/>
        </authorList>
    </citation>
    <scope>NUCLEOTIDE SEQUENCE</scope>
    <source>
        <strain evidence="2">G11</strain>
    </source>
</reference>
<name>A0A9P6NEH6_9BASI</name>
<protein>
    <recommendedName>
        <fullName evidence="4">Glycosyltransferase family 25 protein</fullName>
    </recommendedName>
</protein>
<evidence type="ECO:0000256" key="1">
    <source>
        <dbReference type="SAM" id="MobiDB-lite"/>
    </source>
</evidence>
<evidence type="ECO:0000313" key="3">
    <source>
        <dbReference type="Proteomes" id="UP000886653"/>
    </source>
</evidence>